<evidence type="ECO:0000256" key="3">
    <source>
        <dbReference type="ARBA" id="ARBA00023163"/>
    </source>
</evidence>
<gene>
    <name evidence="6" type="ORF">BRW65_20305</name>
</gene>
<feature type="DNA-binding region" description="H-T-H motif" evidence="4">
    <location>
        <begin position="18"/>
        <end position="37"/>
    </location>
</feature>
<dbReference type="SUPFAM" id="SSF46689">
    <property type="entry name" value="Homeodomain-like"/>
    <property type="match status" value="1"/>
</dbReference>
<comment type="caution">
    <text evidence="6">The sequence shown here is derived from an EMBL/GenBank/DDBJ whole genome shotgun (WGS) entry which is preliminary data.</text>
</comment>
<dbReference type="Proteomes" id="UP000186438">
    <property type="component" value="Unassembled WGS sequence"/>
</dbReference>
<sequence length="201" mass="21458">MYASAQHVLVNDGLGEFTIARVAEHAGVSVGGVYRRFASKEQLIDAVKDELAARLEDAVTKALDAAPPSLAGVVEAFVAALSETFSENGRIIPAILAGGHSPEPPVQGLRVATVMQQRFLDAAAPYREQIRHRRPVTALTVVFRSVIATGTHRAAVNLWWPDGLTWQQWARETADMSTAYLTGGHESASAPGTEACDGIAQ</sequence>
<dbReference type="InterPro" id="IPR001647">
    <property type="entry name" value="HTH_TetR"/>
</dbReference>
<evidence type="ECO:0000256" key="1">
    <source>
        <dbReference type="ARBA" id="ARBA00023015"/>
    </source>
</evidence>
<dbReference type="InterPro" id="IPR009057">
    <property type="entry name" value="Homeodomain-like_sf"/>
</dbReference>
<reference evidence="6 7" key="1">
    <citation type="submission" date="2016-11" db="EMBL/GenBank/DDBJ databases">
        <title>Genome sequences of unsequenced Mycobacteria.</title>
        <authorList>
            <person name="Greninger A.L."/>
            <person name="Fang F."/>
            <person name="Jerome K.R."/>
        </authorList>
    </citation>
    <scope>NUCLEOTIDE SEQUENCE [LARGE SCALE GENOMIC DNA]</scope>
    <source>
        <strain evidence="6 7">M11</strain>
    </source>
</reference>
<evidence type="ECO:0000256" key="2">
    <source>
        <dbReference type="ARBA" id="ARBA00023125"/>
    </source>
</evidence>
<evidence type="ECO:0000313" key="6">
    <source>
        <dbReference type="EMBL" id="OJZ70370.1"/>
    </source>
</evidence>
<keyword evidence="7" id="KW-1185">Reference proteome</keyword>
<name>A0A1Q4HQP4_9MYCO</name>
<dbReference type="GO" id="GO:0003700">
    <property type="term" value="F:DNA-binding transcription factor activity"/>
    <property type="evidence" value="ECO:0007669"/>
    <property type="project" value="TreeGrafter"/>
</dbReference>
<evidence type="ECO:0000256" key="4">
    <source>
        <dbReference type="PROSITE-ProRule" id="PRU00335"/>
    </source>
</evidence>
<dbReference type="PANTHER" id="PTHR30055">
    <property type="entry name" value="HTH-TYPE TRANSCRIPTIONAL REGULATOR RUTR"/>
    <property type="match status" value="1"/>
</dbReference>
<dbReference type="AlphaFoldDB" id="A0A1Q4HQP4"/>
<feature type="domain" description="HTH tetR-type" evidence="5">
    <location>
        <begin position="1"/>
        <end position="55"/>
    </location>
</feature>
<accession>A0A1Q4HQP4</accession>
<dbReference type="PROSITE" id="PS50977">
    <property type="entry name" value="HTH_TETR_2"/>
    <property type="match status" value="1"/>
</dbReference>
<dbReference type="PRINTS" id="PR00455">
    <property type="entry name" value="HTHTETR"/>
</dbReference>
<evidence type="ECO:0000259" key="5">
    <source>
        <dbReference type="PROSITE" id="PS50977"/>
    </source>
</evidence>
<dbReference type="PROSITE" id="PS01081">
    <property type="entry name" value="HTH_TETR_1"/>
    <property type="match status" value="1"/>
</dbReference>
<dbReference type="InterPro" id="IPR023772">
    <property type="entry name" value="DNA-bd_HTH_TetR-type_CS"/>
</dbReference>
<dbReference type="STRING" id="53378.BRW65_20305"/>
<organism evidence="6 7">
    <name type="scientific">Mycobacterium paraffinicum</name>
    <dbReference type="NCBI Taxonomy" id="53378"/>
    <lineage>
        <taxon>Bacteria</taxon>
        <taxon>Bacillati</taxon>
        <taxon>Actinomycetota</taxon>
        <taxon>Actinomycetes</taxon>
        <taxon>Mycobacteriales</taxon>
        <taxon>Mycobacteriaceae</taxon>
        <taxon>Mycobacterium</taxon>
    </lineage>
</organism>
<keyword evidence="2 4" id="KW-0238">DNA-binding</keyword>
<keyword evidence="1" id="KW-0805">Transcription regulation</keyword>
<keyword evidence="3" id="KW-0804">Transcription</keyword>
<protein>
    <recommendedName>
        <fullName evidence="5">HTH tetR-type domain-containing protein</fullName>
    </recommendedName>
</protein>
<dbReference type="Gene3D" id="1.10.357.10">
    <property type="entry name" value="Tetracycline Repressor, domain 2"/>
    <property type="match status" value="1"/>
</dbReference>
<proteinExistence type="predicted"/>
<dbReference type="Pfam" id="PF00440">
    <property type="entry name" value="TetR_N"/>
    <property type="match status" value="1"/>
</dbReference>
<dbReference type="InterPro" id="IPR050109">
    <property type="entry name" value="HTH-type_TetR-like_transc_reg"/>
</dbReference>
<dbReference type="GO" id="GO:0000976">
    <property type="term" value="F:transcription cis-regulatory region binding"/>
    <property type="evidence" value="ECO:0007669"/>
    <property type="project" value="TreeGrafter"/>
</dbReference>
<dbReference type="PANTHER" id="PTHR30055:SF234">
    <property type="entry name" value="HTH-TYPE TRANSCRIPTIONAL REGULATOR BETI"/>
    <property type="match status" value="1"/>
</dbReference>
<evidence type="ECO:0000313" key="7">
    <source>
        <dbReference type="Proteomes" id="UP000186438"/>
    </source>
</evidence>
<dbReference type="EMBL" id="MPNT01000021">
    <property type="protein sequence ID" value="OJZ70370.1"/>
    <property type="molecule type" value="Genomic_DNA"/>
</dbReference>